<proteinExistence type="predicted"/>
<gene>
    <name evidence="2" type="ORF">KC01_LOCUS21258</name>
</gene>
<dbReference type="Proteomes" id="UP001497482">
    <property type="component" value="Chromosome 2"/>
</dbReference>
<reference evidence="2 3" key="1">
    <citation type="submission" date="2024-04" db="EMBL/GenBank/DDBJ databases">
        <authorList>
            <person name="Waldvogel A.-M."/>
            <person name="Schoenle A."/>
        </authorList>
    </citation>
    <scope>NUCLEOTIDE SEQUENCE [LARGE SCALE GENOMIC DNA]</scope>
</reference>
<dbReference type="AlphaFoldDB" id="A0AAV2KUP2"/>
<dbReference type="InterPro" id="IPR004244">
    <property type="entry name" value="Transposase_22"/>
</dbReference>
<evidence type="ECO:0000313" key="3">
    <source>
        <dbReference type="Proteomes" id="UP001497482"/>
    </source>
</evidence>
<accession>A0AAV2KUP2</accession>
<dbReference type="Gene3D" id="3.30.70.1820">
    <property type="entry name" value="L1 transposable element, RRM domain"/>
    <property type="match status" value="1"/>
</dbReference>
<dbReference type="EMBL" id="OZ035824">
    <property type="protein sequence ID" value="CAL1591926.1"/>
    <property type="molecule type" value="Genomic_DNA"/>
</dbReference>
<dbReference type="PANTHER" id="PTHR11505">
    <property type="entry name" value="L1 TRANSPOSABLE ELEMENT-RELATED"/>
    <property type="match status" value="1"/>
</dbReference>
<feature type="region of interest" description="Disordered" evidence="1">
    <location>
        <begin position="1"/>
        <end position="22"/>
    </location>
</feature>
<evidence type="ECO:0008006" key="4">
    <source>
        <dbReference type="Google" id="ProtNLM"/>
    </source>
</evidence>
<organism evidence="2 3">
    <name type="scientific">Knipowitschia caucasica</name>
    <name type="common">Caucasian dwarf goby</name>
    <name type="synonym">Pomatoschistus caucasicus</name>
    <dbReference type="NCBI Taxonomy" id="637954"/>
    <lineage>
        <taxon>Eukaryota</taxon>
        <taxon>Metazoa</taxon>
        <taxon>Chordata</taxon>
        <taxon>Craniata</taxon>
        <taxon>Vertebrata</taxon>
        <taxon>Euteleostomi</taxon>
        <taxon>Actinopterygii</taxon>
        <taxon>Neopterygii</taxon>
        <taxon>Teleostei</taxon>
        <taxon>Neoteleostei</taxon>
        <taxon>Acanthomorphata</taxon>
        <taxon>Gobiaria</taxon>
        <taxon>Gobiiformes</taxon>
        <taxon>Gobioidei</taxon>
        <taxon>Gobiidae</taxon>
        <taxon>Gobiinae</taxon>
        <taxon>Knipowitschia</taxon>
    </lineage>
</organism>
<name>A0AAV2KUP2_KNICA</name>
<sequence>MVGDNEENSPSHEEEDDEDDPVSLASILRELKDFRHKNKEQFSEIQRNQQQTDVRVTQAEARIDEVETALGATSTLIKQLLARQDTMEAKLTDQEARARRDNLRIYGIPEEAEGTNIIVFLENMLRDSLAFPPETDLKIERAHRALAPKPAGGQTRPRSIIAKFSSYRVKEVVIRIAWQKKQVMYKDTRFYVDHDYPPLILKKRTEYNQAKRSAAEATVDMSARGLPVTVIPSTVDPYQRELQRLSSWQATPGDRTSTPPPSGTGPTLTSRLIQRPFIEKLREFRRNPPTDK</sequence>
<protein>
    <recommendedName>
        <fullName evidence="4">L1 transposable element RRM domain-containing protein</fullName>
    </recommendedName>
</protein>
<keyword evidence="3" id="KW-1185">Reference proteome</keyword>
<feature type="region of interest" description="Disordered" evidence="1">
    <location>
        <begin position="245"/>
        <end position="274"/>
    </location>
</feature>
<evidence type="ECO:0000313" key="2">
    <source>
        <dbReference type="EMBL" id="CAL1591926.1"/>
    </source>
</evidence>
<evidence type="ECO:0000256" key="1">
    <source>
        <dbReference type="SAM" id="MobiDB-lite"/>
    </source>
</evidence>
<feature type="compositionally biased region" description="Acidic residues" evidence="1">
    <location>
        <begin position="1"/>
        <end position="21"/>
    </location>
</feature>